<keyword evidence="6" id="KW-0961">Cell wall biogenesis/degradation</keyword>
<feature type="region of interest" description="Disordered" evidence="10">
    <location>
        <begin position="501"/>
        <end position="627"/>
    </location>
</feature>
<dbReference type="SUPFAM" id="SSF56601">
    <property type="entry name" value="beta-lactamase/transpeptidase-like"/>
    <property type="match status" value="1"/>
</dbReference>
<feature type="domain" description="Peptidase S11 D-alanyl-D-alanine carboxypeptidase A N-terminal" evidence="11">
    <location>
        <begin position="42"/>
        <end position="272"/>
    </location>
</feature>
<comment type="similarity">
    <text evidence="1 9">Belongs to the peptidase S11 family.</text>
</comment>
<comment type="caution">
    <text evidence="12">The sequence shown here is derived from an EMBL/GenBank/DDBJ whole genome shotgun (WGS) entry which is preliminary data.</text>
</comment>
<dbReference type="InterPro" id="IPR012338">
    <property type="entry name" value="Beta-lactam/transpept-like"/>
</dbReference>
<organism evidence="12 13">
    <name type="scientific">Candidatus Competibacter denitrificans Run_A_D11</name>
    <dbReference type="NCBI Taxonomy" id="1400863"/>
    <lineage>
        <taxon>Bacteria</taxon>
        <taxon>Pseudomonadati</taxon>
        <taxon>Pseudomonadota</taxon>
        <taxon>Gammaproteobacteria</taxon>
        <taxon>Candidatus Competibacteraceae</taxon>
        <taxon>Candidatus Competibacter</taxon>
    </lineage>
</organism>
<evidence type="ECO:0000256" key="5">
    <source>
        <dbReference type="ARBA" id="ARBA00022984"/>
    </source>
</evidence>
<evidence type="ECO:0000256" key="1">
    <source>
        <dbReference type="ARBA" id="ARBA00007164"/>
    </source>
</evidence>
<dbReference type="AlphaFoldDB" id="W6M3D2"/>
<dbReference type="GO" id="GO:0008360">
    <property type="term" value="P:regulation of cell shape"/>
    <property type="evidence" value="ECO:0007669"/>
    <property type="project" value="UniProtKB-KW"/>
</dbReference>
<keyword evidence="12" id="KW-0645">Protease</keyword>
<evidence type="ECO:0000256" key="7">
    <source>
        <dbReference type="PIRSR" id="PIRSR618044-1"/>
    </source>
</evidence>
<dbReference type="InterPro" id="IPR001967">
    <property type="entry name" value="Peptidase_S11_N"/>
</dbReference>
<dbReference type="PANTHER" id="PTHR21581:SF33">
    <property type="entry name" value="D-ALANYL-D-ALANINE CARBOXYPEPTIDASE DACB"/>
    <property type="match status" value="1"/>
</dbReference>
<reference evidence="12" key="2">
    <citation type="submission" date="2014-03" db="EMBL/GenBank/DDBJ databases">
        <title>Candidatus Competibacter-lineage genomes retrieved from metagenomes reveal functional metabolic diversity.</title>
        <authorList>
            <person name="McIlroy S.J."/>
            <person name="Albertsen M."/>
            <person name="Andresen E.K."/>
            <person name="Saunders A.M."/>
            <person name="Kristiansen R."/>
            <person name="Stokholm-Bjerregaard M."/>
            <person name="Nielsen K.L."/>
            <person name="Nielsen P.H."/>
        </authorList>
    </citation>
    <scope>NUCLEOTIDE SEQUENCE</scope>
    <source>
        <strain evidence="12">Run_A_D11</strain>
    </source>
</reference>
<evidence type="ECO:0000313" key="13">
    <source>
        <dbReference type="Proteomes" id="UP000035760"/>
    </source>
</evidence>
<evidence type="ECO:0000256" key="9">
    <source>
        <dbReference type="RuleBase" id="RU004016"/>
    </source>
</evidence>
<accession>W6M3D2</accession>
<evidence type="ECO:0000256" key="2">
    <source>
        <dbReference type="ARBA" id="ARBA00022729"/>
    </source>
</evidence>
<feature type="active site" evidence="7">
    <location>
        <position position="129"/>
    </location>
</feature>
<dbReference type="InterPro" id="IPR018044">
    <property type="entry name" value="Peptidase_S11"/>
</dbReference>
<dbReference type="STRING" id="1400863.BN873_240045"/>
<evidence type="ECO:0000256" key="8">
    <source>
        <dbReference type="PIRSR" id="PIRSR618044-2"/>
    </source>
</evidence>
<feature type="binding site" evidence="8">
    <location>
        <position position="242"/>
    </location>
    <ligand>
        <name>substrate</name>
    </ligand>
</feature>
<evidence type="ECO:0000256" key="3">
    <source>
        <dbReference type="ARBA" id="ARBA00022801"/>
    </source>
</evidence>
<dbReference type="GO" id="GO:0009252">
    <property type="term" value="P:peptidoglycan biosynthetic process"/>
    <property type="evidence" value="ECO:0007669"/>
    <property type="project" value="UniProtKB-KW"/>
</dbReference>
<evidence type="ECO:0000256" key="6">
    <source>
        <dbReference type="ARBA" id="ARBA00023316"/>
    </source>
</evidence>
<evidence type="ECO:0000256" key="4">
    <source>
        <dbReference type="ARBA" id="ARBA00022960"/>
    </source>
</evidence>
<reference evidence="12" key="1">
    <citation type="submission" date="2013-07" db="EMBL/GenBank/DDBJ databases">
        <authorList>
            <person name="McIlroy S."/>
        </authorList>
    </citation>
    <scope>NUCLEOTIDE SEQUENCE [LARGE SCALE GENOMIC DNA]</scope>
    <source>
        <strain evidence="12">Run_A_D11</strain>
    </source>
</reference>
<feature type="compositionally biased region" description="Polar residues" evidence="10">
    <location>
        <begin position="556"/>
        <end position="572"/>
    </location>
</feature>
<feature type="region of interest" description="Disordered" evidence="10">
    <location>
        <begin position="366"/>
        <end position="392"/>
    </location>
</feature>
<name>W6M3D2_9GAMM</name>
<dbReference type="Gene3D" id="3.40.710.10">
    <property type="entry name" value="DD-peptidase/beta-lactamase superfamily"/>
    <property type="match status" value="1"/>
</dbReference>
<dbReference type="PANTHER" id="PTHR21581">
    <property type="entry name" value="D-ALANYL-D-ALANINE CARBOXYPEPTIDASE"/>
    <property type="match status" value="1"/>
</dbReference>
<keyword evidence="4" id="KW-0133">Cell shape</keyword>
<dbReference type="GO" id="GO:0009002">
    <property type="term" value="F:serine-type D-Ala-D-Ala carboxypeptidase activity"/>
    <property type="evidence" value="ECO:0007669"/>
    <property type="project" value="UniProtKB-EC"/>
</dbReference>
<dbReference type="EMBL" id="CBTJ020000030">
    <property type="protein sequence ID" value="CDI02097.1"/>
    <property type="molecule type" value="Genomic_DNA"/>
</dbReference>
<feature type="active site" description="Acyl-ester intermediate" evidence="7">
    <location>
        <position position="74"/>
    </location>
</feature>
<feature type="active site" description="Proton acceptor" evidence="7">
    <location>
        <position position="77"/>
    </location>
</feature>
<evidence type="ECO:0000256" key="10">
    <source>
        <dbReference type="SAM" id="MobiDB-lite"/>
    </source>
</evidence>
<dbReference type="GO" id="GO:0071555">
    <property type="term" value="P:cell wall organization"/>
    <property type="evidence" value="ECO:0007669"/>
    <property type="project" value="UniProtKB-KW"/>
</dbReference>
<keyword evidence="12" id="KW-0121">Carboxypeptidase</keyword>
<protein>
    <submittedName>
        <fullName evidence="12">Serine-type D-Ala-D-Ala carboxypeptidase</fullName>
        <ecNumber evidence="12">3.4.16.4</ecNumber>
    </submittedName>
</protein>
<proteinExistence type="inferred from homology"/>
<feature type="compositionally biased region" description="Basic and acidic residues" evidence="10">
    <location>
        <begin position="366"/>
        <end position="381"/>
    </location>
</feature>
<dbReference type="Proteomes" id="UP000035760">
    <property type="component" value="Unassembled WGS sequence"/>
</dbReference>
<evidence type="ECO:0000313" key="12">
    <source>
        <dbReference type="EMBL" id="CDI02097.1"/>
    </source>
</evidence>
<dbReference type="GO" id="GO:0006508">
    <property type="term" value="P:proteolysis"/>
    <property type="evidence" value="ECO:0007669"/>
    <property type="project" value="InterPro"/>
</dbReference>
<keyword evidence="13" id="KW-1185">Reference proteome</keyword>
<keyword evidence="2" id="KW-0732">Signal</keyword>
<dbReference type="Pfam" id="PF00768">
    <property type="entry name" value="Peptidase_S11"/>
    <property type="match status" value="1"/>
</dbReference>
<dbReference type="EC" id="3.4.16.4" evidence="12"/>
<keyword evidence="3 12" id="KW-0378">Hydrolase</keyword>
<keyword evidence="5" id="KW-0573">Peptidoglycan synthesis</keyword>
<gene>
    <name evidence="12" type="ORF">BN873_240045</name>
</gene>
<sequence length="627" mass="67485">MFLSKKFRTLWMERPLAWLLGALLGLTVAPVFGQESSGSFWPPEVAARSAVLMNATTGELLFAKEPHLRLPPASTTKVLTAMLALERLDPNSRLQASEQAASAAPSRIGLHAGETASTQDLLYGLLLKSGNDAAETLAEAAGGSIYGFADMMNAKAWQIGARDSHFMNPHGLPDESHYSTAYDLALIFRHAMNYPMFADIVRTRSATLRVESSQGTYGDLRLIPVLNHNRLLASYEGTRGGKTGFTLKARRCFVGEVDRGGTRLIVAILNSPNSNTLWADARTLLDYGFAHYGLAPAPLQPDDEPRPILVERAPVTTPASWRVATAQASEEDDIFEPVTARRPAAPVASSRFITARRDPVALAELDRPTPIRPATKDDTLEAPHSAQPTLAANSATIVQRTPAPVPRLEPLNKPQLALEDESPEPMTVQHQPELARATIVRRTPVPKSRLERVDTADLAFAEDAPKIASTQQPVASGAPIVDRPAVRLVSQPARARVTITEDRPVLPRNKPKALVESPKGTSTSKTALKTKPMESVAARSPMVVKPSSLPGKKVTETLSANKPTLAASNSKPSPAKGPNGLKPSKPEKVTAAPVSKPEKPVVSSKVIARLDSPPVAKPAQKNPKRRI</sequence>
<evidence type="ECO:0000259" key="11">
    <source>
        <dbReference type="Pfam" id="PF00768"/>
    </source>
</evidence>
<dbReference type="PRINTS" id="PR00725">
    <property type="entry name" value="DADACBPTASE1"/>
</dbReference>